<dbReference type="Proteomes" id="UP000199029">
    <property type="component" value="Unassembled WGS sequence"/>
</dbReference>
<dbReference type="EMBL" id="FOXS01000002">
    <property type="protein sequence ID" value="SFQ31677.1"/>
    <property type="molecule type" value="Genomic_DNA"/>
</dbReference>
<sequence length="49" mass="5548">MLTNEVELFAYGPFGSTPLGRTFFFYSATSAPAFNKLKNLRTNPQNTMR</sequence>
<name>A0A1I5XJ40_HYMAR</name>
<evidence type="ECO:0000313" key="2">
    <source>
        <dbReference type="Proteomes" id="UP000199029"/>
    </source>
</evidence>
<reference evidence="2" key="1">
    <citation type="submission" date="2016-10" db="EMBL/GenBank/DDBJ databases">
        <authorList>
            <person name="Varghese N."/>
            <person name="Submissions S."/>
        </authorList>
    </citation>
    <scope>NUCLEOTIDE SEQUENCE [LARGE SCALE GENOMIC DNA]</scope>
    <source>
        <strain evidence="2">OR362-8,ATCC BAA-1266,JCM 13504</strain>
    </source>
</reference>
<organism evidence="1 2">
    <name type="scientific">Hymenobacter arizonensis</name>
    <name type="common">Siccationidurans arizonensis</name>
    <dbReference type="NCBI Taxonomy" id="1227077"/>
    <lineage>
        <taxon>Bacteria</taxon>
        <taxon>Pseudomonadati</taxon>
        <taxon>Bacteroidota</taxon>
        <taxon>Cytophagia</taxon>
        <taxon>Cytophagales</taxon>
        <taxon>Hymenobacteraceae</taxon>
        <taxon>Hymenobacter</taxon>
    </lineage>
</organism>
<keyword evidence="2" id="KW-1185">Reference proteome</keyword>
<dbReference type="STRING" id="1227077.SAMN04515668_1870"/>
<accession>A0A1I5XJ40</accession>
<evidence type="ECO:0000313" key="1">
    <source>
        <dbReference type="EMBL" id="SFQ31677.1"/>
    </source>
</evidence>
<dbReference type="AlphaFoldDB" id="A0A1I5XJ40"/>
<proteinExistence type="predicted"/>
<gene>
    <name evidence="1" type="ORF">SAMN04515668_1870</name>
</gene>
<protein>
    <submittedName>
        <fullName evidence="1">Uncharacterized protein</fullName>
    </submittedName>
</protein>